<evidence type="ECO:0000256" key="3">
    <source>
        <dbReference type="ARBA" id="ARBA00022840"/>
    </source>
</evidence>
<keyword evidence="3" id="KW-0067">ATP-binding</keyword>
<keyword evidence="2 5" id="KW-0378">Hydrolase</keyword>
<dbReference type="InterPro" id="IPR003778">
    <property type="entry name" value="CT_A_B"/>
</dbReference>
<dbReference type="GO" id="GO:0016787">
    <property type="term" value="F:hydrolase activity"/>
    <property type="evidence" value="ECO:0007669"/>
    <property type="project" value="UniProtKB-KW"/>
</dbReference>
<dbReference type="AlphaFoldDB" id="A0A379FQ63"/>
<dbReference type="InterPro" id="IPR052708">
    <property type="entry name" value="PxpC"/>
</dbReference>
<dbReference type="Gene3D" id="2.40.100.10">
    <property type="entry name" value="Cyclophilin-like"/>
    <property type="match status" value="1"/>
</dbReference>
<dbReference type="SMART" id="SM00797">
    <property type="entry name" value="AHS2"/>
    <property type="match status" value="1"/>
</dbReference>
<proteinExistence type="predicted"/>
<accession>A0A379FQ63</accession>
<sequence length="116" mass="12951">MWYWDLERIGLQKQAVEQLTNQLWQVTASSNRIGLRLLSDKPLEREQLQELPSEGTCIGAIQVPANGQPVLFLNDHPLTGGYPVIGAVCEYHLDLAGQIPVNAKIRFNPLGEFKAL</sequence>
<keyword evidence="1" id="KW-0547">Nucleotide-binding</keyword>
<evidence type="ECO:0000259" key="4">
    <source>
        <dbReference type="SMART" id="SM00797"/>
    </source>
</evidence>
<name>A0A379FQ63_PRORE</name>
<dbReference type="SUPFAM" id="SSF50891">
    <property type="entry name" value="Cyclophilin-like"/>
    <property type="match status" value="1"/>
</dbReference>
<dbReference type="Proteomes" id="UP000254208">
    <property type="component" value="Unassembled WGS sequence"/>
</dbReference>
<evidence type="ECO:0000256" key="1">
    <source>
        <dbReference type="ARBA" id="ARBA00022741"/>
    </source>
</evidence>
<protein>
    <submittedName>
        <fullName evidence="5">Allophanate hydrolase subunit 2</fullName>
    </submittedName>
</protein>
<dbReference type="GO" id="GO:0005524">
    <property type="term" value="F:ATP binding"/>
    <property type="evidence" value="ECO:0007669"/>
    <property type="project" value="UniProtKB-KW"/>
</dbReference>
<reference evidence="5 6" key="1">
    <citation type="submission" date="2018-06" db="EMBL/GenBank/DDBJ databases">
        <authorList>
            <consortium name="Pathogen Informatics"/>
            <person name="Doyle S."/>
        </authorList>
    </citation>
    <scope>NUCLEOTIDE SEQUENCE [LARGE SCALE GENOMIC DNA]</scope>
    <source>
        <strain evidence="5 6">NCTC11801</strain>
    </source>
</reference>
<feature type="domain" description="Carboxyltransferase" evidence="4">
    <location>
        <begin position="1"/>
        <end position="116"/>
    </location>
</feature>
<dbReference type="PANTHER" id="PTHR43309:SF3">
    <property type="entry name" value="5-OXOPROLINASE SUBUNIT C"/>
    <property type="match status" value="1"/>
</dbReference>
<dbReference type="PANTHER" id="PTHR43309">
    <property type="entry name" value="5-OXOPROLINASE SUBUNIT C"/>
    <property type="match status" value="1"/>
</dbReference>
<organism evidence="5 6">
    <name type="scientific">Providencia rettgeri</name>
    <dbReference type="NCBI Taxonomy" id="587"/>
    <lineage>
        <taxon>Bacteria</taxon>
        <taxon>Pseudomonadati</taxon>
        <taxon>Pseudomonadota</taxon>
        <taxon>Gammaproteobacteria</taxon>
        <taxon>Enterobacterales</taxon>
        <taxon>Morganellaceae</taxon>
        <taxon>Providencia</taxon>
    </lineage>
</organism>
<gene>
    <name evidence="5" type="ORF">NCTC11801_01877</name>
</gene>
<dbReference type="InterPro" id="IPR029000">
    <property type="entry name" value="Cyclophilin-like_dom_sf"/>
</dbReference>
<dbReference type="EMBL" id="UGTZ01000001">
    <property type="protein sequence ID" value="SUC30934.1"/>
    <property type="molecule type" value="Genomic_DNA"/>
</dbReference>
<evidence type="ECO:0000313" key="6">
    <source>
        <dbReference type="Proteomes" id="UP000254208"/>
    </source>
</evidence>
<evidence type="ECO:0000256" key="2">
    <source>
        <dbReference type="ARBA" id="ARBA00022801"/>
    </source>
</evidence>
<evidence type="ECO:0000313" key="5">
    <source>
        <dbReference type="EMBL" id="SUC30934.1"/>
    </source>
</evidence>
<dbReference type="Pfam" id="PF02626">
    <property type="entry name" value="CT_A_B"/>
    <property type="match status" value="1"/>
</dbReference>